<accession>A0ACB8ZCZ9</accession>
<reference evidence="1 2" key="2">
    <citation type="journal article" date="2022" name="Mol. Ecol. Resour.">
        <title>The genomes of chicory, endive, great burdock and yacon provide insights into Asteraceae paleo-polyploidization history and plant inulin production.</title>
        <authorList>
            <person name="Fan W."/>
            <person name="Wang S."/>
            <person name="Wang H."/>
            <person name="Wang A."/>
            <person name="Jiang F."/>
            <person name="Liu H."/>
            <person name="Zhao H."/>
            <person name="Xu D."/>
            <person name="Zhang Y."/>
        </authorList>
    </citation>
    <scope>NUCLEOTIDE SEQUENCE [LARGE SCALE GENOMIC DNA]</scope>
    <source>
        <strain evidence="2">cv. Yunnan</strain>
        <tissue evidence="1">Leaves</tissue>
    </source>
</reference>
<organism evidence="1 2">
    <name type="scientific">Smallanthus sonchifolius</name>
    <dbReference type="NCBI Taxonomy" id="185202"/>
    <lineage>
        <taxon>Eukaryota</taxon>
        <taxon>Viridiplantae</taxon>
        <taxon>Streptophyta</taxon>
        <taxon>Embryophyta</taxon>
        <taxon>Tracheophyta</taxon>
        <taxon>Spermatophyta</taxon>
        <taxon>Magnoliopsida</taxon>
        <taxon>eudicotyledons</taxon>
        <taxon>Gunneridae</taxon>
        <taxon>Pentapetalae</taxon>
        <taxon>asterids</taxon>
        <taxon>campanulids</taxon>
        <taxon>Asterales</taxon>
        <taxon>Asteraceae</taxon>
        <taxon>Asteroideae</taxon>
        <taxon>Heliantheae alliance</taxon>
        <taxon>Millerieae</taxon>
        <taxon>Smallanthus</taxon>
    </lineage>
</organism>
<protein>
    <submittedName>
        <fullName evidence="1">Uncharacterized protein</fullName>
    </submittedName>
</protein>
<gene>
    <name evidence="1" type="ORF">L1987_78485</name>
</gene>
<keyword evidence="2" id="KW-1185">Reference proteome</keyword>
<evidence type="ECO:0000313" key="2">
    <source>
        <dbReference type="Proteomes" id="UP001056120"/>
    </source>
</evidence>
<sequence>MLFYGASGNGYGSRSTTTGGARFDSMYSKGGYRGRLPVGFPFQDELIGEPVDCMLRSGVGDNISVTIRFRPLSVIRFELNWFTMIQHTINENQDSLTSSSVDDKEDISSGVKIM</sequence>
<dbReference type="Proteomes" id="UP001056120">
    <property type="component" value="Linkage Group LG26"/>
</dbReference>
<name>A0ACB8ZCZ9_9ASTR</name>
<dbReference type="EMBL" id="CM042043">
    <property type="protein sequence ID" value="KAI3695488.1"/>
    <property type="molecule type" value="Genomic_DNA"/>
</dbReference>
<evidence type="ECO:0000313" key="1">
    <source>
        <dbReference type="EMBL" id="KAI3695488.1"/>
    </source>
</evidence>
<reference evidence="2" key="1">
    <citation type="journal article" date="2022" name="Mol. Ecol. Resour.">
        <title>The genomes of chicory, endive, great burdock and yacon provide insights into Asteraceae palaeo-polyploidization history and plant inulin production.</title>
        <authorList>
            <person name="Fan W."/>
            <person name="Wang S."/>
            <person name="Wang H."/>
            <person name="Wang A."/>
            <person name="Jiang F."/>
            <person name="Liu H."/>
            <person name="Zhao H."/>
            <person name="Xu D."/>
            <person name="Zhang Y."/>
        </authorList>
    </citation>
    <scope>NUCLEOTIDE SEQUENCE [LARGE SCALE GENOMIC DNA]</scope>
    <source>
        <strain evidence="2">cv. Yunnan</strain>
    </source>
</reference>
<comment type="caution">
    <text evidence="1">The sequence shown here is derived from an EMBL/GenBank/DDBJ whole genome shotgun (WGS) entry which is preliminary data.</text>
</comment>
<proteinExistence type="predicted"/>